<dbReference type="SUPFAM" id="SSF51445">
    <property type="entry name" value="(Trans)glycosidases"/>
    <property type="match status" value="1"/>
</dbReference>
<dbReference type="EMBL" id="JACTNZ010000006">
    <property type="protein sequence ID" value="KAG5542932.1"/>
    <property type="molecule type" value="Genomic_DNA"/>
</dbReference>
<keyword evidence="4" id="KW-1185">Reference proteome</keyword>
<accession>A0AAV6JQI2</accession>
<dbReference type="PANTHER" id="PTHR31268:SF14">
    <property type="entry name" value="GALACTINOL--SUCROSE GALACTOSYLTRANSFERASE 5-RELATED"/>
    <property type="match status" value="1"/>
</dbReference>
<dbReference type="AlphaFoldDB" id="A0AAV6JQI2"/>
<proteinExistence type="inferred from homology"/>
<evidence type="ECO:0008006" key="5">
    <source>
        <dbReference type="Google" id="ProtNLM"/>
    </source>
</evidence>
<evidence type="ECO:0000256" key="2">
    <source>
        <dbReference type="ARBA" id="ARBA00023277"/>
    </source>
</evidence>
<evidence type="ECO:0000313" key="4">
    <source>
        <dbReference type="Proteomes" id="UP000823749"/>
    </source>
</evidence>
<dbReference type="Proteomes" id="UP000823749">
    <property type="component" value="Chromosome 6"/>
</dbReference>
<sequence>MAPPSLTKADSDMKEIVDGGVSGVSGSRVTLEGTNFEANGHVFLSDVPSNIVSFPSPYTTVSAKSAGGGGNTTTGGCFVWFNAHEAKSRHVAPIGKLKGIRFMSIFRFKVWWTTHWVGSNGSDLENETQIVILDKSSDDSGRPYVLLLPLIEGPFRASLQAGQDDDVDICVESGSTKVAGDSFPSALYIHACDDPYNLVKEAIKVARIHLGTFKLLKEKTPPGIVDKFGWCTWDAFYLMVHPQGVWEGVNGLVKGGCPPGLVLIDDGWQSISHDDDPVSEEGVNRTSAGVEIEAEKKKIPAANENELTLVPETNSFGQNFRSGIDPPVATFAGAALPAVKMWLRYTQTQ</sequence>
<dbReference type="InterPro" id="IPR017853">
    <property type="entry name" value="GH"/>
</dbReference>
<keyword evidence="2" id="KW-0119">Carbohydrate metabolism</keyword>
<organism evidence="3 4">
    <name type="scientific">Rhododendron griersonianum</name>
    <dbReference type="NCBI Taxonomy" id="479676"/>
    <lineage>
        <taxon>Eukaryota</taxon>
        <taxon>Viridiplantae</taxon>
        <taxon>Streptophyta</taxon>
        <taxon>Embryophyta</taxon>
        <taxon>Tracheophyta</taxon>
        <taxon>Spermatophyta</taxon>
        <taxon>Magnoliopsida</taxon>
        <taxon>eudicotyledons</taxon>
        <taxon>Gunneridae</taxon>
        <taxon>Pentapetalae</taxon>
        <taxon>asterids</taxon>
        <taxon>Ericales</taxon>
        <taxon>Ericaceae</taxon>
        <taxon>Ericoideae</taxon>
        <taxon>Rhodoreae</taxon>
        <taxon>Rhododendron</taxon>
    </lineage>
</organism>
<comment type="similarity">
    <text evidence="1">Belongs to the glycosyl hydrolases 36 family.</text>
</comment>
<evidence type="ECO:0000256" key="1">
    <source>
        <dbReference type="ARBA" id="ARBA00007240"/>
    </source>
</evidence>
<dbReference type="InterPro" id="IPR008811">
    <property type="entry name" value="Glycosyl_hydrolases_36"/>
</dbReference>
<dbReference type="GO" id="GO:0047274">
    <property type="term" value="F:galactinol-sucrose galactosyltransferase activity"/>
    <property type="evidence" value="ECO:0007669"/>
    <property type="project" value="TreeGrafter"/>
</dbReference>
<dbReference type="Pfam" id="PF05691">
    <property type="entry name" value="Raffinose_syn"/>
    <property type="match status" value="1"/>
</dbReference>
<evidence type="ECO:0000313" key="3">
    <source>
        <dbReference type="EMBL" id="KAG5542932.1"/>
    </source>
</evidence>
<protein>
    <recommendedName>
        <fullName evidence="5">Galactinol--sucrose galactosyltransferase</fullName>
    </recommendedName>
</protein>
<dbReference type="PANTHER" id="PTHR31268">
    <property type="match status" value="1"/>
</dbReference>
<comment type="caution">
    <text evidence="3">The sequence shown here is derived from an EMBL/GenBank/DDBJ whole genome shotgun (WGS) entry which is preliminary data.</text>
</comment>
<gene>
    <name evidence="3" type="ORF">RHGRI_015879</name>
</gene>
<reference evidence="3 4" key="1">
    <citation type="submission" date="2020-08" db="EMBL/GenBank/DDBJ databases">
        <title>Plant Genome Project.</title>
        <authorList>
            <person name="Zhang R.-G."/>
        </authorList>
    </citation>
    <scope>NUCLEOTIDE SEQUENCE [LARGE SCALE GENOMIC DNA]</scope>
    <source>
        <strain evidence="3">WSP0</strain>
        <tissue evidence="3">Leaf</tissue>
    </source>
</reference>
<name>A0AAV6JQI2_9ERIC</name>